<dbReference type="CDD" id="cd06849">
    <property type="entry name" value="lipoyl_domain"/>
    <property type="match status" value="1"/>
</dbReference>
<dbReference type="OrthoDB" id="99914at2157"/>
<name>A0A7K4FLH4_9ARCH</name>
<dbReference type="Proteomes" id="UP000546917">
    <property type="component" value="Unassembled WGS sequence"/>
</dbReference>
<feature type="domain" description="Lipoyl-binding" evidence="2">
    <location>
        <begin position="1"/>
        <end position="77"/>
    </location>
</feature>
<accession>A0A7K4FLH4</accession>
<dbReference type="PROSITE" id="PS00189">
    <property type="entry name" value="LIPOYL"/>
    <property type="match status" value="1"/>
</dbReference>
<dbReference type="InterPro" id="IPR011053">
    <property type="entry name" value="Single_hybrid_motif"/>
</dbReference>
<dbReference type="GeneID" id="16024519"/>
<organism evidence="3 4">
    <name type="scientific">Ferroplasma acidiphilum</name>
    <dbReference type="NCBI Taxonomy" id="74969"/>
    <lineage>
        <taxon>Archaea</taxon>
        <taxon>Methanobacteriati</taxon>
        <taxon>Thermoplasmatota</taxon>
        <taxon>Thermoplasmata</taxon>
        <taxon>Thermoplasmatales</taxon>
        <taxon>Ferroplasmaceae</taxon>
        <taxon>Ferroplasma</taxon>
    </lineage>
</organism>
<keyword evidence="1" id="KW-0450">Lipoyl</keyword>
<dbReference type="Pfam" id="PF00364">
    <property type="entry name" value="Biotin_lipoyl"/>
    <property type="match status" value="1"/>
</dbReference>
<dbReference type="Gene3D" id="2.40.50.100">
    <property type="match status" value="1"/>
</dbReference>
<dbReference type="EMBL" id="JABGBP010000105">
    <property type="protein sequence ID" value="NOL59866.1"/>
    <property type="molecule type" value="Genomic_DNA"/>
</dbReference>
<comment type="caution">
    <text evidence="3">The sequence shown here is derived from an EMBL/GenBank/DDBJ whole genome shotgun (WGS) entry which is preliminary data.</text>
</comment>
<protein>
    <recommendedName>
        <fullName evidence="2">Lipoyl-binding domain-containing protein</fullName>
    </recommendedName>
</protein>
<dbReference type="InterPro" id="IPR000089">
    <property type="entry name" value="Biotin_lipoyl"/>
</dbReference>
<dbReference type="SUPFAM" id="SSF51230">
    <property type="entry name" value="Single hybrid motif"/>
    <property type="match status" value="1"/>
</dbReference>
<dbReference type="AlphaFoldDB" id="A0A7K4FLH4"/>
<reference evidence="3 4" key="1">
    <citation type="submission" date="2020-05" db="EMBL/GenBank/DDBJ databases">
        <authorList>
            <person name="Zhang R."/>
        </authorList>
    </citation>
    <scope>NUCLEOTIDE SEQUENCE [LARGE SCALE GENOMIC DNA]</scope>
    <source>
        <strain evidence="3 4">DSM 28986</strain>
    </source>
</reference>
<evidence type="ECO:0000256" key="1">
    <source>
        <dbReference type="ARBA" id="ARBA00022823"/>
    </source>
</evidence>
<gene>
    <name evidence="3" type="ORF">HLB00_03335</name>
</gene>
<dbReference type="PROSITE" id="PS50968">
    <property type="entry name" value="BIOTINYL_LIPOYL"/>
    <property type="match status" value="1"/>
</dbReference>
<sequence>MIIKVPELWDVQGLGKAIITQWYVKVGDSIKEDTPVCQIMAGKVTVEVEGKAKGKVTKIFRDINAEIVPGDDLLEVET</sequence>
<proteinExistence type="predicted"/>
<evidence type="ECO:0000313" key="4">
    <source>
        <dbReference type="Proteomes" id="UP000546917"/>
    </source>
</evidence>
<evidence type="ECO:0000313" key="3">
    <source>
        <dbReference type="EMBL" id="NOL59866.1"/>
    </source>
</evidence>
<evidence type="ECO:0000259" key="2">
    <source>
        <dbReference type="PROSITE" id="PS50968"/>
    </source>
</evidence>
<dbReference type="RefSeq" id="WP_009886395.1">
    <property type="nucleotide sequence ID" value="NZ_CP015363.1"/>
</dbReference>
<dbReference type="InterPro" id="IPR003016">
    <property type="entry name" value="2-oxoA_DH_lipoyl-BS"/>
</dbReference>